<dbReference type="EMBL" id="DRIH01000170">
    <property type="protein sequence ID" value="HEC68133.1"/>
    <property type="molecule type" value="Genomic_DNA"/>
</dbReference>
<feature type="domain" description="Transposase DDE" evidence="1">
    <location>
        <begin position="25"/>
        <end position="417"/>
    </location>
</feature>
<dbReference type="AlphaFoldDB" id="A0A7C2AE49"/>
<dbReference type="InterPro" id="IPR012337">
    <property type="entry name" value="RNaseH-like_sf"/>
</dbReference>
<sequence>MIKQKRSKVKQAVLPFVLETTYEIITPRAGLVLFGEFLHGLRLNQRTDKYLPLPKSGRGYKPKDFVLPLVLMLNGGGRAIEDIREIKVDEGLRELLCIEKIPSSDAFYSWLRRMGEGEGLKGLEQLNRFYLHKQLKKEKEIRDYTLDLDATAILAEKKEAEMTYKGFRGYMPMVGHLAENGLVVYDEFRQGNVAPAARNLEFIKQCERQMPKGKRIGYLRADAASYQAEILNYCEQKGIKYAIGAHIDRAVKEAILSIKEDEWRPYENRHIAETVHCMEKTNQAFRLIVVRRPYQPRLFGEEEIDLKERYKVIATNLDFESEEVVKWYDARGEYSENRIKELKIGFSMERMPSSYFKANAVFFTIGSFAYNLFRIFQLNILPKAYKRHQIKTIRWKLYNIAGRVVYHSRKIFLKVRNYAYSIFKEIRHKTWIFCCDSS</sequence>
<dbReference type="Proteomes" id="UP000885738">
    <property type="component" value="Unassembled WGS sequence"/>
</dbReference>
<protein>
    <submittedName>
        <fullName evidence="2">IS1380 family transposase</fullName>
    </submittedName>
</protein>
<organism evidence="2">
    <name type="scientific">Desulfofervidus auxilii</name>
    <dbReference type="NCBI Taxonomy" id="1621989"/>
    <lineage>
        <taxon>Bacteria</taxon>
        <taxon>Pseudomonadati</taxon>
        <taxon>Thermodesulfobacteriota</taxon>
        <taxon>Candidatus Desulfofervidia</taxon>
        <taxon>Candidatus Desulfofervidales</taxon>
        <taxon>Candidatus Desulfofervidaceae</taxon>
        <taxon>Candidatus Desulfofervidus</taxon>
    </lineage>
</organism>
<evidence type="ECO:0000313" key="2">
    <source>
        <dbReference type="EMBL" id="HEC68133.1"/>
    </source>
</evidence>
<evidence type="ECO:0000259" key="1">
    <source>
        <dbReference type="Pfam" id="PF13701"/>
    </source>
</evidence>
<comment type="caution">
    <text evidence="2">The sequence shown here is derived from an EMBL/GenBank/DDBJ whole genome shotgun (WGS) entry which is preliminary data.</text>
</comment>
<dbReference type="InterPro" id="IPR047960">
    <property type="entry name" value="Transpos_IS1380"/>
</dbReference>
<proteinExistence type="predicted"/>
<dbReference type="SUPFAM" id="SSF53098">
    <property type="entry name" value="Ribonuclease H-like"/>
    <property type="match status" value="1"/>
</dbReference>
<reference evidence="2" key="1">
    <citation type="journal article" date="2020" name="mSystems">
        <title>Genome- and Community-Level Interaction Insights into Carbon Utilization and Element Cycling Functions of Hydrothermarchaeota in Hydrothermal Sediment.</title>
        <authorList>
            <person name="Zhou Z."/>
            <person name="Liu Y."/>
            <person name="Xu W."/>
            <person name="Pan J."/>
            <person name="Luo Z.H."/>
            <person name="Li M."/>
        </authorList>
    </citation>
    <scope>NUCLEOTIDE SEQUENCE [LARGE SCALE GENOMIC DNA]</scope>
    <source>
        <strain evidence="2">HyVt-389</strain>
    </source>
</reference>
<name>A0A7C2AE49_DESA2</name>
<gene>
    <name evidence="2" type="ORF">ENI35_04910</name>
</gene>
<dbReference type="InterPro" id="IPR025668">
    <property type="entry name" value="Tnp_DDE_dom"/>
</dbReference>
<accession>A0A7C2AE49</accession>
<dbReference type="NCBIfam" id="NF033539">
    <property type="entry name" value="transpos_IS1380"/>
    <property type="match status" value="1"/>
</dbReference>
<dbReference type="Pfam" id="PF13701">
    <property type="entry name" value="DDE_Tnp_1_4"/>
    <property type="match status" value="1"/>
</dbReference>